<dbReference type="InterPro" id="IPR036397">
    <property type="entry name" value="RNaseH_sf"/>
</dbReference>
<dbReference type="PANTHER" id="PTHR47723">
    <property type="entry name" value="OS05G0353850 PROTEIN"/>
    <property type="match status" value="1"/>
</dbReference>
<dbReference type="SUPFAM" id="SSF53098">
    <property type="entry name" value="Ribonuclease H-like"/>
    <property type="match status" value="1"/>
</dbReference>
<protein>
    <recommendedName>
        <fullName evidence="2">RNase H type-1 domain-containing protein</fullName>
    </recommendedName>
</protein>
<dbReference type="CDD" id="cd06222">
    <property type="entry name" value="RNase_H_like"/>
    <property type="match status" value="1"/>
</dbReference>
<feature type="domain" description="RNase H type-1" evidence="2">
    <location>
        <begin position="27"/>
        <end position="135"/>
    </location>
</feature>
<dbReference type="GO" id="GO:0004523">
    <property type="term" value="F:RNA-DNA hybrid ribonuclease activity"/>
    <property type="evidence" value="ECO:0007669"/>
    <property type="project" value="InterPro"/>
</dbReference>
<keyword evidence="1" id="KW-1133">Transmembrane helix</keyword>
<accession>A0AAQ3NXJ9</accession>
<dbReference type="Proteomes" id="UP001374535">
    <property type="component" value="Chromosome 3"/>
</dbReference>
<dbReference type="InterPro" id="IPR044730">
    <property type="entry name" value="RNase_H-like_dom_plant"/>
</dbReference>
<reference evidence="3 4" key="1">
    <citation type="journal article" date="2023" name="Life. Sci Alliance">
        <title>Evolutionary insights into 3D genome organization and epigenetic landscape of Vigna mungo.</title>
        <authorList>
            <person name="Junaid A."/>
            <person name="Singh B."/>
            <person name="Bhatia S."/>
        </authorList>
    </citation>
    <scope>NUCLEOTIDE SEQUENCE [LARGE SCALE GENOMIC DNA]</scope>
    <source>
        <strain evidence="3">Urdbean</strain>
    </source>
</reference>
<gene>
    <name evidence="3" type="ORF">V8G54_010687</name>
</gene>
<keyword evidence="1" id="KW-0472">Membrane</keyword>
<dbReference type="Pfam" id="PF13456">
    <property type="entry name" value="RVT_3"/>
    <property type="match status" value="1"/>
</dbReference>
<dbReference type="PANTHER" id="PTHR47723:SF19">
    <property type="entry name" value="POLYNUCLEOTIDYL TRANSFERASE, RIBONUCLEASE H-LIKE SUPERFAMILY PROTEIN"/>
    <property type="match status" value="1"/>
</dbReference>
<dbReference type="InterPro" id="IPR053151">
    <property type="entry name" value="RNase_H-like"/>
</dbReference>
<keyword evidence="1" id="KW-0812">Transmembrane</keyword>
<dbReference type="AlphaFoldDB" id="A0AAQ3NXJ9"/>
<name>A0AAQ3NXJ9_VIGMU</name>
<sequence length="184" mass="20931">MEEHRDNSKFRRLVWWTPPPKGCVKINCDGAYTRNGKKAAAGGVLRDSGGEFLFAFSRVLRVGSSVEAELFAIKLGMEIGISMGYSNLIVESDLLSAIQLINRRVIQQTHQFYALVSSIIYMAVNVHHITWNHAYGLSLSSNSPIIFLNFLQISFFYLYVRIKLEQCITAKCIFFSYLNEDISY</sequence>
<proteinExistence type="predicted"/>
<evidence type="ECO:0000313" key="4">
    <source>
        <dbReference type="Proteomes" id="UP001374535"/>
    </source>
</evidence>
<dbReference type="Gene3D" id="3.30.420.10">
    <property type="entry name" value="Ribonuclease H-like superfamily/Ribonuclease H"/>
    <property type="match status" value="1"/>
</dbReference>
<evidence type="ECO:0000313" key="3">
    <source>
        <dbReference type="EMBL" id="WVZ17705.1"/>
    </source>
</evidence>
<feature type="transmembrane region" description="Helical" evidence="1">
    <location>
        <begin position="112"/>
        <end position="131"/>
    </location>
</feature>
<dbReference type="GO" id="GO:0003676">
    <property type="term" value="F:nucleic acid binding"/>
    <property type="evidence" value="ECO:0007669"/>
    <property type="project" value="InterPro"/>
</dbReference>
<evidence type="ECO:0000259" key="2">
    <source>
        <dbReference type="Pfam" id="PF13456"/>
    </source>
</evidence>
<evidence type="ECO:0000256" key="1">
    <source>
        <dbReference type="SAM" id="Phobius"/>
    </source>
</evidence>
<organism evidence="3 4">
    <name type="scientific">Vigna mungo</name>
    <name type="common">Black gram</name>
    <name type="synonym">Phaseolus mungo</name>
    <dbReference type="NCBI Taxonomy" id="3915"/>
    <lineage>
        <taxon>Eukaryota</taxon>
        <taxon>Viridiplantae</taxon>
        <taxon>Streptophyta</taxon>
        <taxon>Embryophyta</taxon>
        <taxon>Tracheophyta</taxon>
        <taxon>Spermatophyta</taxon>
        <taxon>Magnoliopsida</taxon>
        <taxon>eudicotyledons</taxon>
        <taxon>Gunneridae</taxon>
        <taxon>Pentapetalae</taxon>
        <taxon>rosids</taxon>
        <taxon>fabids</taxon>
        <taxon>Fabales</taxon>
        <taxon>Fabaceae</taxon>
        <taxon>Papilionoideae</taxon>
        <taxon>50 kb inversion clade</taxon>
        <taxon>NPAAA clade</taxon>
        <taxon>indigoferoid/millettioid clade</taxon>
        <taxon>Phaseoleae</taxon>
        <taxon>Vigna</taxon>
    </lineage>
</organism>
<dbReference type="InterPro" id="IPR002156">
    <property type="entry name" value="RNaseH_domain"/>
</dbReference>
<dbReference type="EMBL" id="CP144698">
    <property type="protein sequence ID" value="WVZ17705.1"/>
    <property type="molecule type" value="Genomic_DNA"/>
</dbReference>
<keyword evidence="4" id="KW-1185">Reference proteome</keyword>
<feature type="transmembrane region" description="Helical" evidence="1">
    <location>
        <begin position="143"/>
        <end position="160"/>
    </location>
</feature>
<dbReference type="InterPro" id="IPR012337">
    <property type="entry name" value="RNaseH-like_sf"/>
</dbReference>